<keyword evidence="2" id="KW-1185">Reference proteome</keyword>
<reference evidence="1" key="1">
    <citation type="submission" date="2020-07" db="EMBL/GenBank/DDBJ databases">
        <title>Multicomponent nature underlies the extraordinary mechanical properties of spider dragline silk.</title>
        <authorList>
            <person name="Kono N."/>
            <person name="Nakamura H."/>
            <person name="Mori M."/>
            <person name="Yoshida Y."/>
            <person name="Ohtoshi R."/>
            <person name="Malay A.D."/>
            <person name="Moran D.A.P."/>
            <person name="Tomita M."/>
            <person name="Numata K."/>
            <person name="Arakawa K."/>
        </authorList>
    </citation>
    <scope>NUCLEOTIDE SEQUENCE</scope>
</reference>
<organism evidence="1 2">
    <name type="scientific">Trichonephila clavata</name>
    <name type="common">Joro spider</name>
    <name type="synonym">Nephila clavata</name>
    <dbReference type="NCBI Taxonomy" id="2740835"/>
    <lineage>
        <taxon>Eukaryota</taxon>
        <taxon>Metazoa</taxon>
        <taxon>Ecdysozoa</taxon>
        <taxon>Arthropoda</taxon>
        <taxon>Chelicerata</taxon>
        <taxon>Arachnida</taxon>
        <taxon>Araneae</taxon>
        <taxon>Araneomorphae</taxon>
        <taxon>Entelegynae</taxon>
        <taxon>Araneoidea</taxon>
        <taxon>Nephilidae</taxon>
        <taxon>Trichonephila</taxon>
    </lineage>
</organism>
<accession>A0A8X6L157</accession>
<evidence type="ECO:0000313" key="2">
    <source>
        <dbReference type="Proteomes" id="UP000887116"/>
    </source>
</evidence>
<dbReference type="Proteomes" id="UP000887116">
    <property type="component" value="Unassembled WGS sequence"/>
</dbReference>
<sequence>MTFGKPKKLSVTKLVFAFPSFITILLSKRHYEKFLRGAPSFFPPLLSSPLQRRLVTSRKIIPRKPSAFHLFPLPDYLFINESPTEIFRNCPEVEEIADANKLSEQGMPNCISSPMFFQRRYERSQFIIT</sequence>
<proteinExistence type="predicted"/>
<protein>
    <submittedName>
        <fullName evidence="1">Uncharacterized protein</fullName>
    </submittedName>
</protein>
<evidence type="ECO:0000313" key="1">
    <source>
        <dbReference type="EMBL" id="GFQ91671.1"/>
    </source>
</evidence>
<dbReference type="EMBL" id="BMAO01013909">
    <property type="protein sequence ID" value="GFQ91671.1"/>
    <property type="molecule type" value="Genomic_DNA"/>
</dbReference>
<gene>
    <name evidence="1" type="ORF">TNCT_221591</name>
</gene>
<dbReference type="AlphaFoldDB" id="A0A8X6L157"/>
<comment type="caution">
    <text evidence="1">The sequence shown here is derived from an EMBL/GenBank/DDBJ whole genome shotgun (WGS) entry which is preliminary data.</text>
</comment>
<name>A0A8X6L157_TRICU</name>